<evidence type="ECO:0000256" key="1">
    <source>
        <dbReference type="ARBA" id="ARBA00004496"/>
    </source>
</evidence>
<evidence type="ECO:0000313" key="4">
    <source>
        <dbReference type="EMBL" id="KHE91140.1"/>
    </source>
</evidence>
<feature type="domain" description="PTS EIIA type-2" evidence="3">
    <location>
        <begin position="5"/>
        <end position="151"/>
    </location>
</feature>
<dbReference type="SUPFAM" id="SSF55804">
    <property type="entry name" value="Phoshotransferase/anion transport protein"/>
    <property type="match status" value="1"/>
</dbReference>
<dbReference type="PROSITE" id="PS51094">
    <property type="entry name" value="PTS_EIIA_TYPE_2"/>
    <property type="match status" value="1"/>
</dbReference>
<dbReference type="EMBL" id="JRYO01000215">
    <property type="protein sequence ID" value="KHE91140.1"/>
    <property type="molecule type" value="Genomic_DNA"/>
</dbReference>
<dbReference type="FunFam" id="3.40.930.10:FF:000009">
    <property type="entry name" value="PTS system, fructose specific IIABC component"/>
    <property type="match status" value="1"/>
</dbReference>
<dbReference type="Proteomes" id="UP000030652">
    <property type="component" value="Unassembled WGS sequence"/>
</dbReference>
<dbReference type="PANTHER" id="PTHR47738:SF2">
    <property type="entry name" value="PTS SYSTEM FRUCTOSE-LIKE EIIA COMPONENT"/>
    <property type="match status" value="1"/>
</dbReference>
<dbReference type="GO" id="GO:0016740">
    <property type="term" value="F:transferase activity"/>
    <property type="evidence" value="ECO:0007669"/>
    <property type="project" value="UniProtKB-KW"/>
</dbReference>
<dbReference type="eggNOG" id="COG1762">
    <property type="taxonomic scope" value="Bacteria"/>
</dbReference>
<dbReference type="InterPro" id="IPR016152">
    <property type="entry name" value="PTrfase/Anion_transptr"/>
</dbReference>
<keyword evidence="2" id="KW-0808">Transferase</keyword>
<dbReference type="AlphaFoldDB" id="A0A0B0EKA9"/>
<protein>
    <submittedName>
        <fullName evidence="4">Putative PTS system component</fullName>
    </submittedName>
</protein>
<dbReference type="PANTHER" id="PTHR47738">
    <property type="entry name" value="PTS SYSTEM FRUCTOSE-LIKE EIIA COMPONENT-RELATED"/>
    <property type="match status" value="1"/>
</dbReference>
<dbReference type="PATRIC" id="fig|237368.3.peg.3382"/>
<name>A0A0B0EKA9_9BACT</name>
<comment type="subcellular location">
    <subcellularLocation>
        <location evidence="1">Cytoplasm</location>
    </subcellularLocation>
</comment>
<dbReference type="Gene3D" id="3.40.930.10">
    <property type="entry name" value="Mannitol-specific EII, Chain A"/>
    <property type="match status" value="1"/>
</dbReference>
<dbReference type="GO" id="GO:0005737">
    <property type="term" value="C:cytoplasm"/>
    <property type="evidence" value="ECO:0007669"/>
    <property type="project" value="UniProtKB-SubCell"/>
</dbReference>
<dbReference type="Pfam" id="PF00359">
    <property type="entry name" value="PTS_EIIA_2"/>
    <property type="match status" value="1"/>
</dbReference>
<dbReference type="InterPro" id="IPR051541">
    <property type="entry name" value="PTS_SugarTrans_NitroReg"/>
</dbReference>
<reference evidence="4 5" key="1">
    <citation type="submission" date="2014-10" db="EMBL/GenBank/DDBJ databases">
        <title>Draft genome of anammox bacterium scalindua brodae, obtained using differential coverage binning of sequence data from two enrichment reactors.</title>
        <authorList>
            <person name="Speth D.R."/>
            <person name="Russ L."/>
            <person name="Kartal B."/>
            <person name="Op den Camp H.J."/>
            <person name="Dutilh B.E."/>
            <person name="Jetten M.S."/>
        </authorList>
    </citation>
    <scope>NUCLEOTIDE SEQUENCE [LARGE SCALE GENOMIC DNA]</scope>
    <source>
        <strain evidence="4">RU1</strain>
    </source>
</reference>
<organism evidence="4 5">
    <name type="scientific">Candidatus Scalindua brodae</name>
    <dbReference type="NCBI Taxonomy" id="237368"/>
    <lineage>
        <taxon>Bacteria</taxon>
        <taxon>Pseudomonadati</taxon>
        <taxon>Planctomycetota</taxon>
        <taxon>Candidatus Brocadiia</taxon>
        <taxon>Candidatus Brocadiales</taxon>
        <taxon>Candidatus Scalinduaceae</taxon>
        <taxon>Candidatus Scalindua</taxon>
    </lineage>
</organism>
<dbReference type="CDD" id="cd00211">
    <property type="entry name" value="PTS_IIA_fru"/>
    <property type="match status" value="1"/>
</dbReference>
<accession>A0A0B0EKA9</accession>
<evidence type="ECO:0000313" key="5">
    <source>
        <dbReference type="Proteomes" id="UP000030652"/>
    </source>
</evidence>
<sequence>MKIIDFIDEEAVIDDLQSTDKESVIREMVNVLKDLNKINESELDDIMNALIKREKVGSTGIGKGVAVPHTKHKSITKITGAFARSLKGVEFDALDGEPVYLFFLLLSPNDSTDVHLAALEKISSVIRNSDFRNFVRNASDKSEMIDILKEVDEAKSE</sequence>
<proteinExistence type="predicted"/>
<comment type="caution">
    <text evidence="4">The sequence shown here is derived from an EMBL/GenBank/DDBJ whole genome shotgun (WGS) entry which is preliminary data.</text>
</comment>
<evidence type="ECO:0000256" key="2">
    <source>
        <dbReference type="ARBA" id="ARBA00022679"/>
    </source>
</evidence>
<evidence type="ECO:0000259" key="3">
    <source>
        <dbReference type="PROSITE" id="PS51094"/>
    </source>
</evidence>
<gene>
    <name evidence="4" type="ORF">SCABRO_03127</name>
</gene>
<dbReference type="InterPro" id="IPR002178">
    <property type="entry name" value="PTS_EIIA_type-2_dom"/>
</dbReference>